<dbReference type="NCBIfam" id="TIGR01085">
    <property type="entry name" value="murE"/>
    <property type="match status" value="1"/>
</dbReference>
<dbReference type="GO" id="GO:0005737">
    <property type="term" value="C:cytoplasm"/>
    <property type="evidence" value="ECO:0007669"/>
    <property type="project" value="UniProtKB-SubCell"/>
</dbReference>
<keyword evidence="8 10" id="KW-0573">Peptidoglycan synthesis</keyword>
<evidence type="ECO:0000256" key="11">
    <source>
        <dbReference type="RuleBase" id="RU004135"/>
    </source>
</evidence>
<dbReference type="EC" id="6.3.2.13" evidence="10"/>
<comment type="cofactor">
    <cofactor evidence="10">
        <name>Mg(2+)</name>
        <dbReference type="ChEBI" id="CHEBI:18420"/>
    </cofactor>
</comment>
<feature type="domain" description="Mur ligase central" evidence="13">
    <location>
        <begin position="111"/>
        <end position="292"/>
    </location>
</feature>
<dbReference type="GO" id="GO:0051301">
    <property type="term" value="P:cell division"/>
    <property type="evidence" value="ECO:0007669"/>
    <property type="project" value="UniProtKB-KW"/>
</dbReference>
<dbReference type="Gene3D" id="3.40.1390.10">
    <property type="entry name" value="MurE/MurF, N-terminal domain"/>
    <property type="match status" value="1"/>
</dbReference>
<gene>
    <name evidence="10" type="primary">murE</name>
    <name evidence="14" type="ORF">H4683_000657</name>
</gene>
<reference evidence="14" key="1">
    <citation type="submission" date="2020-10" db="EMBL/GenBank/DDBJ databases">
        <title>Genomic Encyclopedia of Type Strains, Phase IV (KMG-IV): sequencing the most valuable type-strain genomes for metagenomic binning, comparative biology and taxonomic classification.</title>
        <authorList>
            <person name="Goeker M."/>
        </authorList>
    </citation>
    <scope>NUCLEOTIDE SEQUENCE</scope>
    <source>
        <strain evidence="14">DSM 13886</strain>
    </source>
</reference>
<dbReference type="Pfam" id="PF02875">
    <property type="entry name" value="Mur_ligase_C"/>
    <property type="match status" value="1"/>
</dbReference>
<keyword evidence="7 10" id="KW-0133">Cell shape</keyword>
<dbReference type="Gene3D" id="3.90.190.20">
    <property type="entry name" value="Mur ligase, C-terminal domain"/>
    <property type="match status" value="1"/>
</dbReference>
<dbReference type="InterPro" id="IPR036565">
    <property type="entry name" value="Mur-like_cat_sf"/>
</dbReference>
<dbReference type="GO" id="GO:0008765">
    <property type="term" value="F:UDP-N-acetylmuramoylalanyl-D-glutamate-2,6-diaminopimelate ligase activity"/>
    <property type="evidence" value="ECO:0007669"/>
    <property type="project" value="UniProtKB-UniRule"/>
</dbReference>
<dbReference type="SUPFAM" id="SSF63418">
    <property type="entry name" value="MurE/MurF N-terminal domain"/>
    <property type="match status" value="1"/>
</dbReference>
<comment type="caution">
    <text evidence="10">Lacks conserved residue(s) required for the propagation of feature annotation.</text>
</comment>
<keyword evidence="3 10" id="KW-0963">Cytoplasm</keyword>
<dbReference type="GO" id="GO:0004326">
    <property type="term" value="F:tetrahydrofolylpolyglutamate synthase activity"/>
    <property type="evidence" value="ECO:0007669"/>
    <property type="project" value="InterPro"/>
</dbReference>
<name>A0A927MFA3_9BACL</name>
<dbReference type="InterPro" id="IPR035911">
    <property type="entry name" value="MurE/MurF_N"/>
</dbReference>
<keyword evidence="9 10" id="KW-0961">Cell wall biogenesis/degradation</keyword>
<keyword evidence="10" id="KW-0460">Magnesium</keyword>
<feature type="binding site" evidence="10">
    <location>
        <begin position="387"/>
        <end position="390"/>
    </location>
    <ligand>
        <name>meso-2,6-diaminopimelate</name>
        <dbReference type="ChEBI" id="CHEBI:57791"/>
    </ligand>
</feature>
<dbReference type="SUPFAM" id="SSF53244">
    <property type="entry name" value="MurD-like peptide ligases, peptide-binding domain"/>
    <property type="match status" value="1"/>
</dbReference>
<comment type="catalytic activity">
    <reaction evidence="10">
        <text>UDP-N-acetyl-alpha-D-muramoyl-L-alanyl-D-glutamate + meso-2,6-diaminopimelate + ATP = UDP-N-acetyl-alpha-D-muramoyl-L-alanyl-gamma-D-glutamyl-meso-2,6-diaminopimelate + ADP + phosphate + H(+)</text>
        <dbReference type="Rhea" id="RHEA:23676"/>
        <dbReference type="ChEBI" id="CHEBI:15378"/>
        <dbReference type="ChEBI" id="CHEBI:30616"/>
        <dbReference type="ChEBI" id="CHEBI:43474"/>
        <dbReference type="ChEBI" id="CHEBI:57791"/>
        <dbReference type="ChEBI" id="CHEBI:83900"/>
        <dbReference type="ChEBI" id="CHEBI:83905"/>
        <dbReference type="ChEBI" id="CHEBI:456216"/>
        <dbReference type="EC" id="6.3.2.13"/>
    </reaction>
</comment>
<comment type="similarity">
    <text evidence="2 10">Belongs to the MurCDEF family. MurE subfamily.</text>
</comment>
<dbReference type="CDD" id="cd01983">
    <property type="entry name" value="SIMIBI"/>
    <property type="match status" value="1"/>
</dbReference>
<feature type="binding site" evidence="10">
    <location>
        <position position="363"/>
    </location>
    <ligand>
        <name>meso-2,6-diaminopimelate</name>
        <dbReference type="ChEBI" id="CHEBI:57791"/>
    </ligand>
</feature>
<feature type="binding site" evidence="10">
    <location>
        <position position="443"/>
    </location>
    <ligand>
        <name>meso-2,6-diaminopimelate</name>
        <dbReference type="ChEBI" id="CHEBI:57791"/>
    </ligand>
</feature>
<dbReference type="Pfam" id="PF08245">
    <property type="entry name" value="Mur_ligase_M"/>
    <property type="match status" value="1"/>
</dbReference>
<evidence type="ECO:0000256" key="1">
    <source>
        <dbReference type="ARBA" id="ARBA00004752"/>
    </source>
</evidence>
<proteinExistence type="inferred from homology"/>
<dbReference type="GO" id="GO:0071555">
    <property type="term" value="P:cell wall organization"/>
    <property type="evidence" value="ECO:0007669"/>
    <property type="project" value="UniProtKB-KW"/>
</dbReference>
<keyword evidence="4 10" id="KW-0436">Ligase</keyword>
<dbReference type="InterPro" id="IPR036615">
    <property type="entry name" value="Mur_ligase_C_dom_sf"/>
</dbReference>
<feature type="binding site" evidence="10">
    <location>
        <position position="185"/>
    </location>
    <ligand>
        <name>UDP-N-acetyl-alpha-D-muramoyl-L-alanyl-D-glutamate</name>
        <dbReference type="ChEBI" id="CHEBI:83900"/>
    </ligand>
</feature>
<keyword evidence="6 10" id="KW-0067">ATP-binding</keyword>
<evidence type="ECO:0000256" key="5">
    <source>
        <dbReference type="ARBA" id="ARBA00022741"/>
    </source>
</evidence>
<dbReference type="SUPFAM" id="SSF53623">
    <property type="entry name" value="MurD-like peptide ligases, catalytic domain"/>
    <property type="match status" value="1"/>
</dbReference>
<evidence type="ECO:0000256" key="2">
    <source>
        <dbReference type="ARBA" id="ARBA00005898"/>
    </source>
</evidence>
<dbReference type="EMBL" id="JADBEL010000002">
    <property type="protein sequence ID" value="MBE1553583.1"/>
    <property type="molecule type" value="Genomic_DNA"/>
</dbReference>
<dbReference type="InterPro" id="IPR018109">
    <property type="entry name" value="Folylpolyglutamate_synth_CS"/>
</dbReference>
<evidence type="ECO:0000259" key="13">
    <source>
        <dbReference type="Pfam" id="PF08245"/>
    </source>
</evidence>
<dbReference type="NCBIfam" id="NF001126">
    <property type="entry name" value="PRK00139.1-4"/>
    <property type="match status" value="1"/>
</dbReference>
<dbReference type="GO" id="GO:0009252">
    <property type="term" value="P:peptidoglycan biosynthetic process"/>
    <property type="evidence" value="ECO:0007669"/>
    <property type="project" value="UniProtKB-UniRule"/>
</dbReference>
<comment type="pathway">
    <text evidence="1 10 11">Cell wall biogenesis; peptidoglycan biosynthesis.</text>
</comment>
<keyword evidence="5 10" id="KW-0547">Nucleotide-binding</keyword>
<dbReference type="GO" id="GO:0000287">
    <property type="term" value="F:magnesium ion binding"/>
    <property type="evidence" value="ECO:0007669"/>
    <property type="project" value="UniProtKB-UniRule"/>
</dbReference>
<dbReference type="Proteomes" id="UP000658225">
    <property type="component" value="Unassembled WGS sequence"/>
</dbReference>
<comment type="function">
    <text evidence="10">Catalyzes the addition of meso-diaminopimelic acid to the nucleotide precursor UDP-N-acetylmuramoyl-L-alanyl-D-glutamate (UMAG) in the biosynthesis of bacterial cell-wall peptidoglycan.</text>
</comment>
<feature type="modified residue" description="N6-carboxylysine" evidence="10">
    <location>
        <position position="225"/>
    </location>
</feature>
<dbReference type="AlphaFoldDB" id="A0A927MFA3"/>
<evidence type="ECO:0000256" key="8">
    <source>
        <dbReference type="ARBA" id="ARBA00022984"/>
    </source>
</evidence>
<dbReference type="GO" id="GO:0008360">
    <property type="term" value="P:regulation of cell shape"/>
    <property type="evidence" value="ECO:0007669"/>
    <property type="project" value="UniProtKB-KW"/>
</dbReference>
<dbReference type="PROSITE" id="PS01011">
    <property type="entry name" value="FOLYLPOLYGLU_SYNT_1"/>
    <property type="match status" value="1"/>
</dbReference>
<dbReference type="InterPro" id="IPR013221">
    <property type="entry name" value="Mur_ligase_cen"/>
</dbReference>
<dbReference type="Gene3D" id="3.40.1190.10">
    <property type="entry name" value="Mur-like, catalytic domain"/>
    <property type="match status" value="1"/>
</dbReference>
<dbReference type="InterPro" id="IPR004101">
    <property type="entry name" value="Mur_ligase_C"/>
</dbReference>
<evidence type="ECO:0000256" key="4">
    <source>
        <dbReference type="ARBA" id="ARBA00022598"/>
    </source>
</evidence>
<keyword evidence="10 11" id="KW-0132">Cell division</keyword>
<evidence type="ECO:0000256" key="6">
    <source>
        <dbReference type="ARBA" id="ARBA00022840"/>
    </source>
</evidence>
<keyword evidence="10 11" id="KW-0131">Cell cycle</keyword>
<organism evidence="14 15">
    <name type="scientific">Sporosarcina limicola</name>
    <dbReference type="NCBI Taxonomy" id="34101"/>
    <lineage>
        <taxon>Bacteria</taxon>
        <taxon>Bacillati</taxon>
        <taxon>Bacillota</taxon>
        <taxon>Bacilli</taxon>
        <taxon>Bacillales</taxon>
        <taxon>Caryophanaceae</taxon>
        <taxon>Sporosarcina</taxon>
    </lineage>
</organism>
<comment type="caution">
    <text evidence="14">The sequence shown here is derived from an EMBL/GenBank/DDBJ whole genome shotgun (WGS) entry which is preliminary data.</text>
</comment>
<evidence type="ECO:0000256" key="3">
    <source>
        <dbReference type="ARBA" id="ARBA00022490"/>
    </source>
</evidence>
<dbReference type="PANTHER" id="PTHR23135:SF4">
    <property type="entry name" value="UDP-N-ACETYLMURAMOYL-L-ALANYL-D-GLUTAMATE--2,6-DIAMINOPIMELATE LIGASE MURE HOMOLOG, CHLOROPLASTIC"/>
    <property type="match status" value="1"/>
</dbReference>
<feature type="short sequence motif" description="Meso-diaminopimelate recognition motif" evidence="10">
    <location>
        <begin position="387"/>
        <end position="390"/>
    </location>
</feature>
<evidence type="ECO:0000256" key="7">
    <source>
        <dbReference type="ARBA" id="ARBA00022960"/>
    </source>
</evidence>
<evidence type="ECO:0000313" key="14">
    <source>
        <dbReference type="EMBL" id="MBE1553583.1"/>
    </source>
</evidence>
<accession>A0A927MFA3</accession>
<evidence type="ECO:0000313" key="15">
    <source>
        <dbReference type="Proteomes" id="UP000658225"/>
    </source>
</evidence>
<comment type="subcellular location">
    <subcellularLocation>
        <location evidence="10 11">Cytoplasm</location>
    </subcellularLocation>
</comment>
<feature type="binding site" evidence="10">
    <location>
        <position position="439"/>
    </location>
    <ligand>
        <name>meso-2,6-diaminopimelate</name>
        <dbReference type="ChEBI" id="CHEBI:57791"/>
    </ligand>
</feature>
<feature type="binding site" evidence="10">
    <location>
        <begin position="113"/>
        <end position="119"/>
    </location>
    <ligand>
        <name>ATP</name>
        <dbReference type="ChEBI" id="CHEBI:30616"/>
    </ligand>
</feature>
<evidence type="ECO:0000259" key="12">
    <source>
        <dbReference type="Pfam" id="PF02875"/>
    </source>
</evidence>
<protein>
    <recommendedName>
        <fullName evidence="10">UDP-N-acetylmuramoyl-L-alanyl-D-glutamate--2,6-diaminopimelate ligase</fullName>
        <ecNumber evidence="10">6.3.2.13</ecNumber>
    </recommendedName>
    <alternativeName>
        <fullName evidence="10">Meso-A2pm-adding enzyme</fullName>
    </alternativeName>
    <alternativeName>
        <fullName evidence="10">Meso-diaminopimelate-adding enzyme</fullName>
    </alternativeName>
    <alternativeName>
        <fullName evidence="10">UDP-MurNAc-L-Ala-D-Glu:meso-diaminopimelate ligase</fullName>
    </alternativeName>
    <alternativeName>
        <fullName evidence="10">UDP-MurNAc-tripeptide synthetase</fullName>
    </alternativeName>
    <alternativeName>
        <fullName evidence="10">UDP-N-acetylmuramyl-tripeptide synthetase</fullName>
    </alternativeName>
</protein>
<dbReference type="GO" id="GO:0005524">
    <property type="term" value="F:ATP binding"/>
    <property type="evidence" value="ECO:0007669"/>
    <property type="project" value="UniProtKB-UniRule"/>
</dbReference>
<evidence type="ECO:0000256" key="10">
    <source>
        <dbReference type="HAMAP-Rule" id="MF_00208"/>
    </source>
</evidence>
<keyword evidence="15" id="KW-1185">Reference proteome</keyword>
<comment type="PTM">
    <text evidence="10">Carboxylation is probably crucial for Mg(2+) binding and, consequently, for the gamma-phosphate positioning of ATP.</text>
</comment>
<dbReference type="InterPro" id="IPR005761">
    <property type="entry name" value="UDP-N-AcMur-Glu-dNH2Pim_ligase"/>
</dbReference>
<dbReference type="PANTHER" id="PTHR23135">
    <property type="entry name" value="MUR LIGASE FAMILY MEMBER"/>
    <property type="match status" value="1"/>
</dbReference>
<feature type="domain" description="Mur ligase C-terminal" evidence="12">
    <location>
        <begin position="315"/>
        <end position="441"/>
    </location>
</feature>
<feature type="binding site" evidence="10">
    <location>
        <position position="193"/>
    </location>
    <ligand>
        <name>UDP-N-acetyl-alpha-D-muramoyl-L-alanyl-D-glutamate</name>
        <dbReference type="ChEBI" id="CHEBI:83900"/>
    </ligand>
</feature>
<feature type="binding site" evidence="10">
    <location>
        <position position="31"/>
    </location>
    <ligand>
        <name>UDP-N-acetyl-alpha-D-muramoyl-L-alanyl-D-glutamate</name>
        <dbReference type="ChEBI" id="CHEBI:83900"/>
    </ligand>
</feature>
<feature type="binding site" evidence="10">
    <location>
        <begin position="158"/>
        <end position="159"/>
    </location>
    <ligand>
        <name>UDP-N-acetyl-alpha-D-muramoyl-L-alanyl-D-glutamate</name>
        <dbReference type="ChEBI" id="CHEBI:83900"/>
    </ligand>
</feature>
<dbReference type="HAMAP" id="MF_00208">
    <property type="entry name" value="MurE"/>
    <property type="match status" value="1"/>
</dbReference>
<dbReference type="RefSeq" id="WP_192597394.1">
    <property type="nucleotide sequence ID" value="NZ_JADBEL010000002.1"/>
</dbReference>
<sequence length="478" mass="52572">MLLLMELLKDWPCTVSGGEFRTPVMGITENSSKVKEGFIFVARKGTHDDGTFYIEEAIGRGASVVIIDRMDLTVFPADVPVVIVPECRKFLSYASARLAGNPSKRLKVIAVTGTNGKTTVTHFIGQLLKRVGVRAAVIGTTGFFIDSVKTKCEIPHMTTLPPEYLHPLLGICEEEGVTHVVLEASSLGLSRNRLDHCEIDIGIVLNIGNDHYDEHGGKRAYLNAKKQLVQMAKTIIVNLDDEQCVQLVENALVRLVYFGQDSSAGFHVSDERLELTVLGHYNKMNAMAAVTALIVLGYPMDEIFQYTSTLKLPEGRLQQLERDGVKVFVDYAHTPDALQAVLHTLSNFCYGRLITVFGCGGERDRGKRSEMGELAVLYSSSVIVTSDNPRSEKPLAIIEDIMKGFGGDCSVVEAILDRKNAIRKAIFSAAPGDIVLIAGKGHEKTQHTANGLFPFSDYKEAEHALLEKTVLDLKYEKE</sequence>
<evidence type="ECO:0000256" key="9">
    <source>
        <dbReference type="ARBA" id="ARBA00023316"/>
    </source>
</evidence>